<dbReference type="SMART" id="SM00354">
    <property type="entry name" value="HTH_LACI"/>
    <property type="match status" value="1"/>
</dbReference>
<keyword evidence="3" id="KW-0238">DNA-binding</keyword>
<keyword evidence="2" id="KW-0805">Transcription regulation</keyword>
<dbReference type="Gene3D" id="1.10.260.40">
    <property type="entry name" value="lambda repressor-like DNA-binding domains"/>
    <property type="match status" value="1"/>
</dbReference>
<dbReference type="Gene3D" id="3.40.50.2300">
    <property type="match status" value="2"/>
</dbReference>
<evidence type="ECO:0000256" key="4">
    <source>
        <dbReference type="ARBA" id="ARBA00023163"/>
    </source>
</evidence>
<dbReference type="Proteomes" id="UP000306509">
    <property type="component" value="Unassembled WGS sequence"/>
</dbReference>
<dbReference type="AlphaFoldDB" id="A0A4U8Q0A3"/>
<keyword evidence="4" id="KW-0804">Transcription</keyword>
<dbReference type="InterPro" id="IPR028082">
    <property type="entry name" value="Peripla_BP_I"/>
</dbReference>
<dbReference type="InterPro" id="IPR046335">
    <property type="entry name" value="LacI/GalR-like_sensor"/>
</dbReference>
<name>A0A4U8Q0A3_9FIRM</name>
<evidence type="ECO:0000256" key="2">
    <source>
        <dbReference type="ARBA" id="ARBA00023015"/>
    </source>
</evidence>
<comment type="caution">
    <text evidence="6">The sequence shown here is derived from an EMBL/GenBank/DDBJ whole genome shotgun (WGS) entry which is preliminary data.</text>
</comment>
<dbReference type="GO" id="GO:0000976">
    <property type="term" value="F:transcription cis-regulatory region binding"/>
    <property type="evidence" value="ECO:0007669"/>
    <property type="project" value="TreeGrafter"/>
</dbReference>
<dbReference type="Pfam" id="PF13377">
    <property type="entry name" value="Peripla_BP_3"/>
    <property type="match status" value="1"/>
</dbReference>
<dbReference type="InterPro" id="IPR000843">
    <property type="entry name" value="HTH_LacI"/>
</dbReference>
<protein>
    <submittedName>
        <fullName evidence="6">Purine nucleotide synthesis repressor</fullName>
    </submittedName>
</protein>
<evidence type="ECO:0000256" key="1">
    <source>
        <dbReference type="ARBA" id="ARBA00022491"/>
    </source>
</evidence>
<dbReference type="RefSeq" id="WP_027292412.1">
    <property type="nucleotide sequence ID" value="NZ_CAUSDN010000013.1"/>
</dbReference>
<dbReference type="PANTHER" id="PTHR30146">
    <property type="entry name" value="LACI-RELATED TRANSCRIPTIONAL REPRESSOR"/>
    <property type="match status" value="1"/>
</dbReference>
<dbReference type="EMBL" id="QGQD01000104">
    <property type="protein sequence ID" value="TLC98101.1"/>
    <property type="molecule type" value="Genomic_DNA"/>
</dbReference>
<evidence type="ECO:0000256" key="3">
    <source>
        <dbReference type="ARBA" id="ARBA00023125"/>
    </source>
</evidence>
<dbReference type="PANTHER" id="PTHR30146:SF148">
    <property type="entry name" value="HTH-TYPE TRANSCRIPTIONAL REPRESSOR PURR-RELATED"/>
    <property type="match status" value="1"/>
</dbReference>
<keyword evidence="7" id="KW-1185">Reference proteome</keyword>
<evidence type="ECO:0000313" key="7">
    <source>
        <dbReference type="Proteomes" id="UP000306509"/>
    </source>
</evidence>
<proteinExistence type="predicted"/>
<dbReference type="SUPFAM" id="SSF53822">
    <property type="entry name" value="Periplasmic binding protein-like I"/>
    <property type="match status" value="1"/>
</dbReference>
<gene>
    <name evidence="6" type="primary">purR_3</name>
    <name evidence="6" type="ORF">DSM106044_05007</name>
</gene>
<dbReference type="SUPFAM" id="SSF47413">
    <property type="entry name" value="lambda repressor-like DNA-binding domains"/>
    <property type="match status" value="1"/>
</dbReference>
<dbReference type="GO" id="GO:0003700">
    <property type="term" value="F:DNA-binding transcription factor activity"/>
    <property type="evidence" value="ECO:0007669"/>
    <property type="project" value="TreeGrafter"/>
</dbReference>
<accession>A0A4U8Q0A3</accession>
<feature type="domain" description="HTH lacI-type" evidence="5">
    <location>
        <begin position="3"/>
        <end position="56"/>
    </location>
</feature>
<dbReference type="Pfam" id="PF00356">
    <property type="entry name" value="LacI"/>
    <property type="match status" value="1"/>
</dbReference>
<dbReference type="PROSITE" id="PS50932">
    <property type="entry name" value="HTH_LACI_2"/>
    <property type="match status" value="1"/>
</dbReference>
<evidence type="ECO:0000259" key="5">
    <source>
        <dbReference type="PROSITE" id="PS50932"/>
    </source>
</evidence>
<organism evidence="6 7">
    <name type="scientific">Robinsoniella peoriensis</name>
    <dbReference type="NCBI Taxonomy" id="180332"/>
    <lineage>
        <taxon>Bacteria</taxon>
        <taxon>Bacillati</taxon>
        <taxon>Bacillota</taxon>
        <taxon>Clostridia</taxon>
        <taxon>Lachnospirales</taxon>
        <taxon>Lachnospiraceae</taxon>
        <taxon>Robinsoniella</taxon>
    </lineage>
</organism>
<evidence type="ECO:0000313" key="6">
    <source>
        <dbReference type="EMBL" id="TLC98101.1"/>
    </source>
</evidence>
<keyword evidence="1" id="KW-0678">Repressor</keyword>
<sequence>MAVTISDVAKEANVAASTISKYMNGGSVRKRNKEAIEKAIHKLGYHPNTAARGLRSSRTYTIGLVTDTLENQYFAKITGQIERCLKERGYTVFFCCHRNSPEKAQKAVETLVGKQVDGILLISIAGGEACIHIAREAKIPIVSLDREVRGEAVDYVMSNSASGVYEAVEYLIQKGHERIGILTGRSLTNAGLFVAEERFRGYIRAMEDYNLPIDRELVSEGDFSFESGYRCMMELWNRKARPTAVFVCNYNMCLGAITAIHNLKIKIPEELSFATFDDLEFSVMTQPGLTAVRQKVEEISKCAVELILKRINGDYSDYPRKLKIKTVFKERESVKDVTKGEFNDERYKTTMV</sequence>
<dbReference type="CDD" id="cd06267">
    <property type="entry name" value="PBP1_LacI_sugar_binding-like"/>
    <property type="match status" value="1"/>
</dbReference>
<dbReference type="InterPro" id="IPR010982">
    <property type="entry name" value="Lambda_DNA-bd_dom_sf"/>
</dbReference>
<reference evidence="6 7" key="1">
    <citation type="journal article" date="2019" name="Anaerobe">
        <title>Detection of Robinsoniella peoriensis in multiple bone samples of a trauma patient.</title>
        <authorList>
            <person name="Schrottner P."/>
            <person name="Hartwich K."/>
            <person name="Bunk B."/>
            <person name="Schober I."/>
            <person name="Helbig S."/>
            <person name="Rudolph W.W."/>
            <person name="Gunzer F."/>
        </authorList>
    </citation>
    <scope>NUCLEOTIDE SEQUENCE [LARGE SCALE GENOMIC DNA]</scope>
    <source>
        <strain evidence="6 7">DSM 106044</strain>
    </source>
</reference>